<keyword evidence="3" id="KW-0285">Flavoprotein</keyword>
<dbReference type="CDD" id="cd04730">
    <property type="entry name" value="NPD_like"/>
    <property type="match status" value="1"/>
</dbReference>
<keyword evidence="5" id="KW-0560">Oxidoreductase</keyword>
<dbReference type="PANTHER" id="PTHR32332:SF18">
    <property type="entry name" value="2-NITROPROPANE DIOXYGENASE"/>
    <property type="match status" value="1"/>
</dbReference>
<dbReference type="InterPro" id="IPR000835">
    <property type="entry name" value="HTH_MarR-typ"/>
</dbReference>
<comment type="caution">
    <text evidence="7">The sequence shown here is derived from an EMBL/GenBank/DDBJ whole genome shotgun (WGS) entry which is preliminary data.</text>
</comment>
<dbReference type="RefSeq" id="WP_256131687.1">
    <property type="nucleotide sequence ID" value="NZ_JANFXK010000006.1"/>
</dbReference>
<dbReference type="InterPro" id="IPR004136">
    <property type="entry name" value="NMO"/>
</dbReference>
<evidence type="ECO:0000256" key="3">
    <source>
        <dbReference type="ARBA" id="ARBA00022630"/>
    </source>
</evidence>
<dbReference type="Pfam" id="PF01047">
    <property type="entry name" value="MarR"/>
    <property type="match status" value="1"/>
</dbReference>
<evidence type="ECO:0000313" key="8">
    <source>
        <dbReference type="Proteomes" id="UP001524502"/>
    </source>
</evidence>
<dbReference type="InterPro" id="IPR036388">
    <property type="entry name" value="WH-like_DNA-bd_sf"/>
</dbReference>
<evidence type="ECO:0000313" key="7">
    <source>
        <dbReference type="EMBL" id="MCQ4636494.1"/>
    </source>
</evidence>
<dbReference type="Gene3D" id="3.20.20.70">
    <property type="entry name" value="Aldolase class I"/>
    <property type="match status" value="1"/>
</dbReference>
<evidence type="ECO:0000256" key="1">
    <source>
        <dbReference type="ARBA" id="ARBA00003535"/>
    </source>
</evidence>
<protein>
    <recommendedName>
        <fullName evidence="2">Probable nitronate monooxygenase</fullName>
    </recommendedName>
</protein>
<dbReference type="SUPFAM" id="SSF51412">
    <property type="entry name" value="Inosine monophosphate dehydrogenase (IMPDH)"/>
    <property type="match status" value="1"/>
</dbReference>
<dbReference type="PROSITE" id="PS50995">
    <property type="entry name" value="HTH_MARR_2"/>
    <property type="match status" value="1"/>
</dbReference>
<dbReference type="InterPro" id="IPR036390">
    <property type="entry name" value="WH_DNA-bd_sf"/>
</dbReference>
<dbReference type="PRINTS" id="PR00598">
    <property type="entry name" value="HTHMARR"/>
</dbReference>
<dbReference type="SUPFAM" id="SSF46785">
    <property type="entry name" value="Winged helix' DNA-binding domain"/>
    <property type="match status" value="1"/>
</dbReference>
<dbReference type="Proteomes" id="UP001524502">
    <property type="component" value="Unassembled WGS sequence"/>
</dbReference>
<organism evidence="7 8">
    <name type="scientific">Anaerovorax odorimutans</name>
    <dbReference type="NCBI Taxonomy" id="109327"/>
    <lineage>
        <taxon>Bacteria</taxon>
        <taxon>Bacillati</taxon>
        <taxon>Bacillota</taxon>
        <taxon>Clostridia</taxon>
        <taxon>Peptostreptococcales</taxon>
        <taxon>Anaerovoracaceae</taxon>
        <taxon>Anaerovorax</taxon>
    </lineage>
</organism>
<dbReference type="Gene3D" id="1.10.10.10">
    <property type="entry name" value="Winged helix-like DNA-binding domain superfamily/Winged helix DNA-binding domain"/>
    <property type="match status" value="1"/>
</dbReference>
<evidence type="ECO:0000259" key="6">
    <source>
        <dbReference type="PROSITE" id="PS50995"/>
    </source>
</evidence>
<keyword evidence="8" id="KW-1185">Reference proteome</keyword>
<dbReference type="InterPro" id="IPR013785">
    <property type="entry name" value="Aldolase_TIM"/>
</dbReference>
<dbReference type="GO" id="GO:0004497">
    <property type="term" value="F:monooxygenase activity"/>
    <property type="evidence" value="ECO:0007669"/>
    <property type="project" value="UniProtKB-KW"/>
</dbReference>
<comment type="function">
    <text evidence="1">Nitronate monooxygenase that uses molecular oxygen to catalyze the oxidative denitrification of alkyl nitronates. Acts on propionate 3-nitronate (P3N), the presumed physiological substrate. Probably functions in the detoxification of P3N, a metabolic poison produced by plants and fungi as a defense mechanism.</text>
</comment>
<keyword evidence="4" id="KW-0288">FMN</keyword>
<evidence type="ECO:0000256" key="5">
    <source>
        <dbReference type="ARBA" id="ARBA00023002"/>
    </source>
</evidence>
<gene>
    <name evidence="7" type="ORF">NE619_07115</name>
</gene>
<evidence type="ECO:0000256" key="4">
    <source>
        <dbReference type="ARBA" id="ARBA00022643"/>
    </source>
</evidence>
<keyword evidence="7" id="KW-0503">Monooxygenase</keyword>
<sequence length="484" mass="53272">MDNVRKINDILVNLFNVVLKLEEKAIKESTRRDLSITELHTLVAIGEGKPKTMSQVAAALKINVSTLTAAVNKLVKKGYVDRFRIPEDRRIVKIRLTDEGASAVREHEEFHTAMIREAISQIPEDQVGKFIESIDNINEYLLMRKHPPARDPGPFAMKPLKLGKVTVPVPIFQGALSIGLSMSSLAAAVAKEGGVGVIAASKIGFREPDFDADPLAANKRVLKREIQRALQLVRDCEGRGPIGVNIMWSSRHPQEYVETAVAAGAEVIICGAGVPINLPRYCKDKKVALVPIVSSKRAANIIIRNWAKKYNRTPDGFIFQGPLAGGYLGVKEFQMEAAAEDFYKNIADLKGELEDLDHCPLIVCGGIYTREDAEKVYAYGADGFQIGSRFVTTRECDACEAFKNAYLNCSEKDVTIITSPEGFPGRVIKSPYVDRISEDPRCITQGLINAALGDLDNGLIFCGSKVYKADKIESVADIFNEFTR</sequence>
<reference evidence="7 8" key="1">
    <citation type="submission" date="2022-06" db="EMBL/GenBank/DDBJ databases">
        <title>Isolation of gut microbiota from human fecal samples.</title>
        <authorList>
            <person name="Pamer E.G."/>
            <person name="Barat B."/>
            <person name="Waligurski E."/>
            <person name="Medina S."/>
            <person name="Paddock L."/>
            <person name="Mostad J."/>
        </authorList>
    </citation>
    <scope>NUCLEOTIDE SEQUENCE [LARGE SCALE GENOMIC DNA]</scope>
    <source>
        <strain evidence="7 8">SL.3.17</strain>
    </source>
</reference>
<dbReference type="SMART" id="SM00347">
    <property type="entry name" value="HTH_MARR"/>
    <property type="match status" value="1"/>
</dbReference>
<dbReference type="EMBL" id="JANFXK010000006">
    <property type="protein sequence ID" value="MCQ4636494.1"/>
    <property type="molecule type" value="Genomic_DNA"/>
</dbReference>
<feature type="domain" description="HTH marR-type" evidence="6">
    <location>
        <begin position="7"/>
        <end position="139"/>
    </location>
</feature>
<dbReference type="PANTHER" id="PTHR32332">
    <property type="entry name" value="2-NITROPROPANE DIOXYGENASE"/>
    <property type="match status" value="1"/>
</dbReference>
<accession>A0ABT1RMU2</accession>
<evidence type="ECO:0000256" key="2">
    <source>
        <dbReference type="ARBA" id="ARBA00013457"/>
    </source>
</evidence>
<name>A0ABT1RMU2_9FIRM</name>
<proteinExistence type="predicted"/>
<dbReference type="Pfam" id="PF03060">
    <property type="entry name" value="NMO"/>
    <property type="match status" value="1"/>
</dbReference>